<dbReference type="InterPro" id="IPR016169">
    <property type="entry name" value="FAD-bd_PCMH_sub2"/>
</dbReference>
<dbReference type="PANTHER" id="PTHR42973">
    <property type="entry name" value="BINDING OXIDOREDUCTASE, PUTATIVE (AFU_ORTHOLOGUE AFUA_1G17690)-RELATED"/>
    <property type="match status" value="1"/>
</dbReference>
<dbReference type="InterPro" id="IPR006094">
    <property type="entry name" value="Oxid_FAD_bind_N"/>
</dbReference>
<evidence type="ECO:0000256" key="2">
    <source>
        <dbReference type="ARBA" id="ARBA00005466"/>
    </source>
</evidence>
<keyword evidence="3" id="KW-0285">Flavoprotein</keyword>
<reference evidence="7" key="2">
    <citation type="submission" date="2021-04" db="EMBL/GenBank/DDBJ databases">
        <authorList>
            <person name="Liu J."/>
        </authorList>
    </citation>
    <scope>NUCLEOTIDE SEQUENCE</scope>
    <source>
        <strain evidence="7">BAD-6</strain>
    </source>
</reference>
<dbReference type="InterPro" id="IPR016167">
    <property type="entry name" value="FAD-bd_PCMH_sub1"/>
</dbReference>
<sequence>MVNMEGLTGRVILQGSPGYDEARQNYNGRFNKFPKIIVYCGVTQDVVNAILWVRKHRLPFRIRGGGHSYEAFSLVNGGLIIDVSGLLTLQVNRERGTAQIGAGFRLLPLYQALWDQGVTIPAGTCPTVCISGITLGGGYGLLSRLFGMTCDNLLEVEMVTAQGKIIRANDSQHRNLFWACRGGGDGSFGVITSFTFRVHPIGNVARYRITWNFADLRKVVRYWQMWAPHTDFRLTSLLLLPAQNQGDLRSSGVFVGSEQELRQILHPLQEATRPKTAEFHSTTWIEAARLFAGRPVKQEKFKNSSAYAYEPLSDAALDILIHNLQTVPGPANVAAFDSYGGAIGQVRADATSFVHRKALFVIQYQSYWEQDAEADKNIQWIERFRTSMLPYTRGAFRNYCDSLIPDWPAAYFGDNFARLKNVKQIYDPENLFRFEQSIPK</sequence>
<name>A0A8J7W337_9FIRM</name>
<feature type="domain" description="FAD-binding PCMH-type" evidence="6">
    <location>
        <begin position="30"/>
        <end position="201"/>
    </location>
</feature>
<proteinExistence type="inferred from homology"/>
<dbReference type="AlphaFoldDB" id="A0A8J7W337"/>
<evidence type="ECO:0000256" key="4">
    <source>
        <dbReference type="ARBA" id="ARBA00022827"/>
    </source>
</evidence>
<dbReference type="EMBL" id="JAGSND010000006">
    <property type="protein sequence ID" value="MBR0598278.1"/>
    <property type="molecule type" value="Genomic_DNA"/>
</dbReference>
<reference evidence="7" key="1">
    <citation type="submission" date="2021-04" db="EMBL/GenBank/DDBJ databases">
        <title>Sinoanaerobacter chloroacetimidivorans sp. nov., an obligate anaerobic bacterium isolated from anaerobic sludge.</title>
        <authorList>
            <person name="Bao Y."/>
        </authorList>
    </citation>
    <scope>NUCLEOTIDE SEQUENCE</scope>
    <source>
        <strain evidence="7">BAD-6</strain>
    </source>
</reference>
<keyword evidence="5" id="KW-0560">Oxidoreductase</keyword>
<dbReference type="Pfam" id="PF01565">
    <property type="entry name" value="FAD_binding_4"/>
    <property type="match status" value="1"/>
</dbReference>
<dbReference type="PROSITE" id="PS51387">
    <property type="entry name" value="FAD_PCMH"/>
    <property type="match status" value="1"/>
</dbReference>
<evidence type="ECO:0000256" key="1">
    <source>
        <dbReference type="ARBA" id="ARBA00001974"/>
    </source>
</evidence>
<gene>
    <name evidence="7" type="ORF">KCX82_10365</name>
</gene>
<dbReference type="PANTHER" id="PTHR42973:SF39">
    <property type="entry name" value="FAD-BINDING PCMH-TYPE DOMAIN-CONTAINING PROTEIN"/>
    <property type="match status" value="1"/>
</dbReference>
<dbReference type="InterPro" id="IPR050416">
    <property type="entry name" value="FAD-linked_Oxidoreductase"/>
</dbReference>
<dbReference type="RefSeq" id="WP_227018409.1">
    <property type="nucleotide sequence ID" value="NZ_JAGSND010000006.1"/>
</dbReference>
<dbReference type="Proteomes" id="UP000675664">
    <property type="component" value="Unassembled WGS sequence"/>
</dbReference>
<dbReference type="InterPro" id="IPR036318">
    <property type="entry name" value="FAD-bd_PCMH-like_sf"/>
</dbReference>
<dbReference type="Gene3D" id="3.40.462.20">
    <property type="match status" value="1"/>
</dbReference>
<evidence type="ECO:0000256" key="3">
    <source>
        <dbReference type="ARBA" id="ARBA00022630"/>
    </source>
</evidence>
<evidence type="ECO:0000259" key="6">
    <source>
        <dbReference type="PROSITE" id="PS51387"/>
    </source>
</evidence>
<accession>A0A8J7W337</accession>
<evidence type="ECO:0000256" key="5">
    <source>
        <dbReference type="ARBA" id="ARBA00023002"/>
    </source>
</evidence>
<dbReference type="Gene3D" id="3.30.465.10">
    <property type="match status" value="1"/>
</dbReference>
<organism evidence="7 8">
    <name type="scientific">Sinanaerobacter chloroacetimidivorans</name>
    <dbReference type="NCBI Taxonomy" id="2818044"/>
    <lineage>
        <taxon>Bacteria</taxon>
        <taxon>Bacillati</taxon>
        <taxon>Bacillota</taxon>
        <taxon>Clostridia</taxon>
        <taxon>Peptostreptococcales</taxon>
        <taxon>Anaerovoracaceae</taxon>
        <taxon>Sinanaerobacter</taxon>
    </lineage>
</organism>
<dbReference type="Gene3D" id="3.30.43.10">
    <property type="entry name" value="Uridine Diphospho-n-acetylenolpyruvylglucosamine Reductase, domain 2"/>
    <property type="match status" value="1"/>
</dbReference>
<dbReference type="GO" id="GO:0016491">
    <property type="term" value="F:oxidoreductase activity"/>
    <property type="evidence" value="ECO:0007669"/>
    <property type="project" value="UniProtKB-KW"/>
</dbReference>
<keyword evidence="4" id="KW-0274">FAD</keyword>
<dbReference type="GO" id="GO:0071949">
    <property type="term" value="F:FAD binding"/>
    <property type="evidence" value="ECO:0007669"/>
    <property type="project" value="InterPro"/>
</dbReference>
<dbReference type="Pfam" id="PF08031">
    <property type="entry name" value="BBE"/>
    <property type="match status" value="1"/>
</dbReference>
<comment type="caution">
    <text evidence="7">The sequence shown here is derived from an EMBL/GenBank/DDBJ whole genome shotgun (WGS) entry which is preliminary data.</text>
</comment>
<dbReference type="InterPro" id="IPR016166">
    <property type="entry name" value="FAD-bd_PCMH"/>
</dbReference>
<protein>
    <submittedName>
        <fullName evidence="7">FAD-binding oxidoreductase</fullName>
    </submittedName>
</protein>
<keyword evidence="8" id="KW-1185">Reference proteome</keyword>
<comment type="cofactor">
    <cofactor evidence="1">
        <name>FAD</name>
        <dbReference type="ChEBI" id="CHEBI:57692"/>
    </cofactor>
</comment>
<comment type="similarity">
    <text evidence="2">Belongs to the oxygen-dependent FAD-linked oxidoreductase family.</text>
</comment>
<dbReference type="InterPro" id="IPR012951">
    <property type="entry name" value="BBE"/>
</dbReference>
<evidence type="ECO:0000313" key="7">
    <source>
        <dbReference type="EMBL" id="MBR0598278.1"/>
    </source>
</evidence>
<dbReference type="SUPFAM" id="SSF56176">
    <property type="entry name" value="FAD-binding/transporter-associated domain-like"/>
    <property type="match status" value="1"/>
</dbReference>
<evidence type="ECO:0000313" key="8">
    <source>
        <dbReference type="Proteomes" id="UP000675664"/>
    </source>
</evidence>